<dbReference type="Proteomes" id="UP000325255">
    <property type="component" value="Unassembled WGS sequence"/>
</dbReference>
<feature type="domain" description="SpoVR-like C-terminal" evidence="2">
    <location>
        <begin position="435"/>
        <end position="489"/>
    </location>
</feature>
<evidence type="ECO:0000259" key="1">
    <source>
        <dbReference type="Pfam" id="PF04293"/>
    </source>
</evidence>
<dbReference type="NCBIfam" id="NF008737">
    <property type="entry name" value="PRK11767.1"/>
    <property type="match status" value="1"/>
</dbReference>
<evidence type="ECO:0000259" key="2">
    <source>
        <dbReference type="Pfam" id="PF24755"/>
    </source>
</evidence>
<comment type="caution">
    <text evidence="3">The sequence shown here is derived from an EMBL/GenBank/DDBJ whole genome shotgun (WGS) entry which is preliminary data.</text>
</comment>
<sequence length="502" mass="57866">MTLLFDGAEWDFGKLDATFRACEEIAVGELGLTCYPNQVEVITSEQMLDAYSSVGLPLMYRHWSFGKRFARDDLLYRAGMQNLAYEIVINSNPCIAYLMEENTMTMQALVIAHACFGHNHFFRNNHLFRQWTDADGILDYLAFARRFVAECEERHGMAAVERILDAAHALQGQGVHRYLRRKWRLADEETRARERQKHEEESYNPLWTTVPAPERSAVAKKAVNEAKARLNLPEENLLYLCEKHSPRLRGWERELVRIVRVVAQYFYPQMQTKLSNEGCATTVHYAIMSRLHDRGQISDGAFMEFLASHTAVTRQPTLADQNFQGWNPYALGFAIMRDVERICTEPDAEDERWFPGFAGNGDPWGTLREAWAEYRDESLVRQFLGPKVMRQFRMVNLTDRSNDPALVVTDIHDDVGYRRIRSQLADRYDPAHYGPLIEATDVDLFGDRSLLVTHISRRKSRLHDSSARQTLAHLQVLWGYPVTLQEVDAETDRVLGEIRAGM</sequence>
<dbReference type="Pfam" id="PF04293">
    <property type="entry name" value="SpoVR"/>
    <property type="match status" value="1"/>
</dbReference>
<keyword evidence="4" id="KW-1185">Reference proteome</keyword>
<name>A0A5M6IM99_9PROT</name>
<evidence type="ECO:0000313" key="4">
    <source>
        <dbReference type="Proteomes" id="UP000325255"/>
    </source>
</evidence>
<organism evidence="3 4">
    <name type="scientific">Rhodovastum atsumiense</name>
    <dbReference type="NCBI Taxonomy" id="504468"/>
    <lineage>
        <taxon>Bacteria</taxon>
        <taxon>Pseudomonadati</taxon>
        <taxon>Pseudomonadota</taxon>
        <taxon>Alphaproteobacteria</taxon>
        <taxon>Acetobacterales</taxon>
        <taxon>Acetobacteraceae</taxon>
        <taxon>Rhodovastum</taxon>
    </lineage>
</organism>
<gene>
    <name evidence="3" type="ORF">F1189_24615</name>
</gene>
<dbReference type="InterPro" id="IPR057270">
    <property type="entry name" value="Ycgb-like"/>
</dbReference>
<accession>A0A5M6IM99</accession>
<dbReference type="PANTHER" id="PTHR30029">
    <property type="entry name" value="STAGE V SPORULATION PROTEIN R"/>
    <property type="match status" value="1"/>
</dbReference>
<dbReference type="AlphaFoldDB" id="A0A5M6IM99"/>
<reference evidence="3 4" key="1">
    <citation type="submission" date="2019-09" db="EMBL/GenBank/DDBJ databases">
        <title>Genome sequence of Rhodovastum atsumiense, a diverse member of the Acetobacteraceae family of non-sulfur purple photosynthetic bacteria.</title>
        <authorList>
            <person name="Meyer T."/>
            <person name="Kyndt J."/>
        </authorList>
    </citation>
    <scope>NUCLEOTIDE SEQUENCE [LARGE SCALE GENOMIC DNA]</scope>
    <source>
        <strain evidence="3 4">DSM 21279</strain>
    </source>
</reference>
<feature type="domain" description="SpoVR protein-like N-terminal" evidence="1">
    <location>
        <begin position="9"/>
        <end position="429"/>
    </location>
</feature>
<dbReference type="InterPro" id="IPR057008">
    <property type="entry name" value="SpoVR-like_C"/>
</dbReference>
<dbReference type="InterPro" id="IPR056174">
    <property type="entry name" value="SpoVR_N"/>
</dbReference>
<dbReference type="RefSeq" id="WP_150043829.1">
    <property type="nucleotide sequence ID" value="NZ_OW485601.1"/>
</dbReference>
<proteinExistence type="predicted"/>
<dbReference type="Pfam" id="PF24755">
    <property type="entry name" value="SpoVR_C"/>
    <property type="match status" value="1"/>
</dbReference>
<dbReference type="OrthoDB" id="9784270at2"/>
<evidence type="ECO:0000313" key="3">
    <source>
        <dbReference type="EMBL" id="KAA5609381.1"/>
    </source>
</evidence>
<dbReference type="InterPro" id="IPR007390">
    <property type="entry name" value="Spore_V_R"/>
</dbReference>
<dbReference type="EMBL" id="VWPK01000052">
    <property type="protein sequence ID" value="KAA5609381.1"/>
    <property type="molecule type" value="Genomic_DNA"/>
</dbReference>
<protein>
    <submittedName>
        <fullName evidence="3">SpoVR family protein</fullName>
    </submittedName>
</protein>
<dbReference type="PANTHER" id="PTHR30029:SF2">
    <property type="entry name" value="STAGE V SPORULATION PROTEIN R"/>
    <property type="match status" value="1"/>
</dbReference>